<dbReference type="EMBL" id="CATNWA010019553">
    <property type="protein sequence ID" value="CAI9613841.1"/>
    <property type="molecule type" value="Genomic_DNA"/>
</dbReference>
<organism evidence="1 2">
    <name type="scientific">Staurois parvus</name>
    <dbReference type="NCBI Taxonomy" id="386267"/>
    <lineage>
        <taxon>Eukaryota</taxon>
        <taxon>Metazoa</taxon>
        <taxon>Chordata</taxon>
        <taxon>Craniata</taxon>
        <taxon>Vertebrata</taxon>
        <taxon>Euteleostomi</taxon>
        <taxon>Amphibia</taxon>
        <taxon>Batrachia</taxon>
        <taxon>Anura</taxon>
        <taxon>Neobatrachia</taxon>
        <taxon>Ranoidea</taxon>
        <taxon>Ranidae</taxon>
        <taxon>Staurois</taxon>
    </lineage>
</organism>
<sequence length="85" mass="9710">MLAERKCAVSWHLDLDAEWLLICVLLKNMCAESALPAHMSGTHRKASWCRPHANVRPSRRLGLDSKQPHICVQLRKTYVLRAHAL</sequence>
<evidence type="ECO:0000313" key="2">
    <source>
        <dbReference type="Proteomes" id="UP001162483"/>
    </source>
</evidence>
<evidence type="ECO:0000313" key="1">
    <source>
        <dbReference type="EMBL" id="CAI9613841.1"/>
    </source>
</evidence>
<gene>
    <name evidence="1" type="ORF">SPARVUS_LOCUS14958431</name>
</gene>
<dbReference type="Proteomes" id="UP001162483">
    <property type="component" value="Unassembled WGS sequence"/>
</dbReference>
<reference evidence="1" key="1">
    <citation type="submission" date="2023-05" db="EMBL/GenBank/DDBJ databases">
        <authorList>
            <person name="Stuckert A."/>
        </authorList>
    </citation>
    <scope>NUCLEOTIDE SEQUENCE</scope>
</reference>
<name>A0ABN9GWL2_9NEOB</name>
<proteinExistence type="predicted"/>
<protein>
    <submittedName>
        <fullName evidence="1">Uncharacterized protein</fullName>
    </submittedName>
</protein>
<keyword evidence="2" id="KW-1185">Reference proteome</keyword>
<comment type="caution">
    <text evidence="1">The sequence shown here is derived from an EMBL/GenBank/DDBJ whole genome shotgun (WGS) entry which is preliminary data.</text>
</comment>
<accession>A0ABN9GWL2</accession>